<comment type="subcellular location">
    <subcellularLocation>
        <location evidence="1">Membrane</location>
        <topology evidence="1">Multi-pass membrane protein</topology>
    </subcellularLocation>
</comment>
<feature type="transmembrane region" description="Helical" evidence="5">
    <location>
        <begin position="311"/>
        <end position="335"/>
    </location>
</feature>
<dbReference type="PANTHER" id="PTHR43424:SF1">
    <property type="entry name" value="LOCUS PUTATIVE PROTEIN 1-RELATED"/>
    <property type="match status" value="1"/>
</dbReference>
<proteinExistence type="predicted"/>
<evidence type="ECO:0000256" key="3">
    <source>
        <dbReference type="ARBA" id="ARBA00022989"/>
    </source>
</evidence>
<feature type="transmembrane region" description="Helical" evidence="5">
    <location>
        <begin position="438"/>
        <end position="458"/>
    </location>
</feature>
<dbReference type="InterPro" id="IPR052556">
    <property type="entry name" value="PolySynth_Transporter"/>
</dbReference>
<evidence type="ECO:0000256" key="1">
    <source>
        <dbReference type="ARBA" id="ARBA00004141"/>
    </source>
</evidence>
<reference evidence="6 7" key="1">
    <citation type="submission" date="2018-08" db="EMBL/GenBank/DDBJ databases">
        <title>A genome reference for cultivated species of the human gut microbiota.</title>
        <authorList>
            <person name="Zou Y."/>
            <person name="Xue W."/>
            <person name="Luo G."/>
        </authorList>
    </citation>
    <scope>NUCLEOTIDE SEQUENCE [LARGE SCALE GENOMIC DNA]</scope>
    <source>
        <strain evidence="6 7">AM25-33</strain>
    </source>
</reference>
<organism evidence="6 7">
    <name type="scientific">Collinsella intestinalis</name>
    <dbReference type="NCBI Taxonomy" id="147207"/>
    <lineage>
        <taxon>Bacteria</taxon>
        <taxon>Bacillati</taxon>
        <taxon>Actinomycetota</taxon>
        <taxon>Coriobacteriia</taxon>
        <taxon>Coriobacteriales</taxon>
        <taxon>Coriobacteriaceae</taxon>
        <taxon>Collinsella</taxon>
    </lineage>
</organism>
<feature type="transmembrane region" description="Helical" evidence="5">
    <location>
        <begin position="414"/>
        <end position="432"/>
    </location>
</feature>
<comment type="caution">
    <text evidence="6">The sequence shown here is derived from an EMBL/GenBank/DDBJ whole genome shotgun (WGS) entry which is preliminary data.</text>
</comment>
<feature type="transmembrane region" description="Helical" evidence="5">
    <location>
        <begin position="103"/>
        <end position="121"/>
    </location>
</feature>
<feature type="transmembrane region" description="Helical" evidence="5">
    <location>
        <begin position="32"/>
        <end position="54"/>
    </location>
</feature>
<feature type="transmembrane region" description="Helical" evidence="5">
    <location>
        <begin position="279"/>
        <end position="299"/>
    </location>
</feature>
<dbReference type="InParanoid" id="A0A414NEU3"/>
<evidence type="ECO:0000313" key="7">
    <source>
        <dbReference type="Proteomes" id="UP000283983"/>
    </source>
</evidence>
<dbReference type="GO" id="GO:0016020">
    <property type="term" value="C:membrane"/>
    <property type="evidence" value="ECO:0007669"/>
    <property type="project" value="UniProtKB-SubCell"/>
</dbReference>
<keyword evidence="4 5" id="KW-0472">Membrane</keyword>
<keyword evidence="3 5" id="KW-1133">Transmembrane helix</keyword>
<gene>
    <name evidence="6" type="ORF">DW682_00040</name>
</gene>
<dbReference type="PANTHER" id="PTHR43424">
    <property type="entry name" value="LOCUS PUTATIVE PROTEIN 1-RELATED"/>
    <property type="match status" value="1"/>
</dbReference>
<evidence type="ECO:0000256" key="5">
    <source>
        <dbReference type="SAM" id="Phobius"/>
    </source>
</evidence>
<sequence>MNTLLTASNLIVALITIPYVSRVLSVERLGDVSFAQSVSTWASALCLLGVNVYGMRECARVRDDARELARVVKELLIIITATTSVVVIGFAVAIFVVPSFASVAPLMWMFLLGTLMLSYGVEWFYQGIEQYSYITVRSLAFKMLAFAATLLFVRRPGDYLVYGAILALVTCGNNLFNLIRLHKLLDFKSVGKLDVRRHIRPLMVFGAQAIAQSVYLSFNSTMLGVLSHGNYQVGLHQLAVKIEHVQCSVVGAVTGVFVPRIAHDQMADDVAGFCRLVRTGFGFTMNICLAVMCYLLAFAEPVVLFVSGEAFAGAVAPVRIIGAVSLMSCVSYFVAMCILSPLGRERQMAMSSIAAAPVSVALNLLLDGPFGAVGAGVALLATEATVLCIELWCARDVLSSFVRLRDLARMAASNAVAVAVSAGCAWLLATAFSAGPGAIAIAGLLAYSAVDIAVAVALRDDTALMLVGKARAALQRG</sequence>
<dbReference type="Proteomes" id="UP000283983">
    <property type="component" value="Unassembled WGS sequence"/>
</dbReference>
<dbReference type="EMBL" id="QSLJ01000001">
    <property type="protein sequence ID" value="RHF38161.1"/>
    <property type="molecule type" value="Genomic_DNA"/>
</dbReference>
<dbReference type="AlphaFoldDB" id="A0A414NEU3"/>
<evidence type="ECO:0000256" key="2">
    <source>
        <dbReference type="ARBA" id="ARBA00022692"/>
    </source>
</evidence>
<dbReference type="Pfam" id="PF01943">
    <property type="entry name" value="Polysacc_synt"/>
    <property type="match status" value="1"/>
</dbReference>
<keyword evidence="2 5" id="KW-0812">Transmembrane</keyword>
<name>A0A414NEU3_9ACTN</name>
<feature type="transmembrane region" description="Helical" evidence="5">
    <location>
        <begin position="133"/>
        <end position="153"/>
    </location>
</feature>
<evidence type="ECO:0000256" key="4">
    <source>
        <dbReference type="ARBA" id="ARBA00023136"/>
    </source>
</evidence>
<feature type="transmembrane region" description="Helical" evidence="5">
    <location>
        <begin position="159"/>
        <end position="179"/>
    </location>
</feature>
<dbReference type="InterPro" id="IPR002797">
    <property type="entry name" value="Polysacc_synth"/>
</dbReference>
<evidence type="ECO:0000313" key="6">
    <source>
        <dbReference type="EMBL" id="RHF38161.1"/>
    </source>
</evidence>
<feature type="transmembrane region" description="Helical" evidence="5">
    <location>
        <begin position="75"/>
        <end position="97"/>
    </location>
</feature>
<keyword evidence="7" id="KW-1185">Reference proteome</keyword>
<accession>A0A414NEU3</accession>
<protein>
    <submittedName>
        <fullName evidence="6">Flippase</fullName>
    </submittedName>
</protein>